<dbReference type="EMBL" id="GEEE01002467">
    <property type="protein sequence ID" value="JAP60758.1"/>
    <property type="molecule type" value="Transcribed_RNA"/>
</dbReference>
<evidence type="ECO:0000256" key="6">
    <source>
        <dbReference type="ARBA" id="ARBA00032319"/>
    </source>
</evidence>
<sequence>KHIFEGPRQIREGDKVVIHKDDFYQVVTVRSGGLISLKQSKIPISGIIGYPIGTTFLFDGVTAKPLLSSASSEDLKIEDLNMESSKDNRNLHDRSENQYLSAEEIRMLKSSGATGNEIMTKLVENSSTFHLRTKLSQEKYLKKKKQRYLCVFTVRPFTARVLIDMQCALGRYKSTSLRYDSVVQMLLHANVHAACTVLLAETFSGLLSQAILERLGPRSLGGRLIQFYHGTSPPRLELPNIAEYAKTYAVQFSDVTSLLLTGKLARDHRAASPPTGHVRPLQIDDSLRCCEEEEDGGKEVVVPESSPSPPRAKVPRIEDEQSTLDLHSKPAGADSSPQTLPHAGRRRGRLARLNLTPVELAAAKATALKNRLAELDEARKILCPTEAEASSDLSDRPDCLIVAIRFYPVDITLLLMQFLPPGRPFVVHSHLLAPLVDLYNILKRRGSCAHLTLFDSWLRPIQVLPNRTHPEMKMTSGCGGFLLRGYTVQRLEDDNVLYSQASIAVSARQLFAEGLINYSNTLPVSCTE</sequence>
<proteinExistence type="inferred from homology"/>
<accession>A0A0V0J5A2</accession>
<dbReference type="GO" id="GO:0030488">
    <property type="term" value="P:tRNA methylation"/>
    <property type="evidence" value="ECO:0007669"/>
    <property type="project" value="InterPro"/>
</dbReference>
<feature type="region of interest" description="Disordered" evidence="7">
    <location>
        <begin position="294"/>
        <end position="347"/>
    </location>
</feature>
<evidence type="ECO:0000256" key="1">
    <source>
        <dbReference type="ARBA" id="ARBA00004123"/>
    </source>
</evidence>
<evidence type="ECO:0000256" key="7">
    <source>
        <dbReference type="SAM" id="MobiDB-lite"/>
    </source>
</evidence>
<dbReference type="GO" id="GO:0005634">
    <property type="term" value="C:nucleus"/>
    <property type="evidence" value="ECO:0007669"/>
    <property type="project" value="UniProtKB-SubCell"/>
</dbReference>
<evidence type="ECO:0000256" key="4">
    <source>
        <dbReference type="ARBA" id="ARBA00022694"/>
    </source>
</evidence>
<comment type="similarity">
    <text evidence="2">Belongs to the TRM6/GCD10 family.</text>
</comment>
<dbReference type="InterPro" id="IPR017423">
    <property type="entry name" value="TRM6"/>
</dbReference>
<name>A0A0V0J5A2_SCHSO</name>
<protein>
    <recommendedName>
        <fullName evidence="3">tRNA (adenine(58)-N(1))-methyltransferase non-catalytic subunit TRM6</fullName>
    </recommendedName>
    <alternativeName>
        <fullName evidence="6">tRNA(m1A58)-methyltransferase subunit TRM6</fullName>
    </alternativeName>
</protein>
<gene>
    <name evidence="8" type="primary">TRM6</name>
    <name evidence="8" type="ORF">TR151715</name>
</gene>
<keyword evidence="8" id="KW-0489">Methyltransferase</keyword>
<dbReference type="GO" id="GO:0008168">
    <property type="term" value="F:methyltransferase activity"/>
    <property type="evidence" value="ECO:0007669"/>
    <property type="project" value="UniProtKB-KW"/>
</dbReference>
<evidence type="ECO:0000256" key="5">
    <source>
        <dbReference type="ARBA" id="ARBA00023242"/>
    </source>
</evidence>
<feature type="non-terminal residue" evidence="8">
    <location>
        <position position="1"/>
    </location>
</feature>
<evidence type="ECO:0000313" key="8">
    <source>
        <dbReference type="EMBL" id="JAP60758.1"/>
    </source>
</evidence>
<evidence type="ECO:0000256" key="3">
    <source>
        <dbReference type="ARBA" id="ARBA00021704"/>
    </source>
</evidence>
<dbReference type="GO" id="GO:0031515">
    <property type="term" value="C:tRNA (m1A) methyltransferase complex"/>
    <property type="evidence" value="ECO:0007669"/>
    <property type="project" value="InterPro"/>
</dbReference>
<dbReference type="PANTHER" id="PTHR12945">
    <property type="entry name" value="TRANSLATION INITIATION FACTOR EIF3-RELATED"/>
    <property type="match status" value="1"/>
</dbReference>
<keyword evidence="5" id="KW-0539">Nucleus</keyword>
<keyword evidence="8" id="KW-0808">Transferase</keyword>
<comment type="subcellular location">
    <subcellularLocation>
        <location evidence="1">Nucleus</location>
    </subcellularLocation>
</comment>
<organism evidence="8">
    <name type="scientific">Schistocephalus solidus</name>
    <name type="common">Tapeworm</name>
    <dbReference type="NCBI Taxonomy" id="70667"/>
    <lineage>
        <taxon>Eukaryota</taxon>
        <taxon>Metazoa</taxon>
        <taxon>Spiralia</taxon>
        <taxon>Lophotrochozoa</taxon>
        <taxon>Platyhelminthes</taxon>
        <taxon>Cestoda</taxon>
        <taxon>Eucestoda</taxon>
        <taxon>Diphyllobothriidea</taxon>
        <taxon>Diphyllobothriidae</taxon>
        <taxon>Schistocephalus</taxon>
    </lineage>
</organism>
<reference evidence="8" key="1">
    <citation type="submission" date="2016-01" db="EMBL/GenBank/DDBJ databases">
        <title>Reference transcriptome for the parasite Schistocephalus solidus: insights into the molecular evolution of parasitism.</title>
        <authorList>
            <person name="Hebert F.O."/>
            <person name="Grambauer S."/>
            <person name="Barber I."/>
            <person name="Landry C.R."/>
            <person name="Aubin-Horth N."/>
        </authorList>
    </citation>
    <scope>NUCLEOTIDE SEQUENCE</scope>
</reference>
<keyword evidence="4" id="KW-0819">tRNA processing</keyword>
<dbReference type="PANTHER" id="PTHR12945:SF0">
    <property type="entry name" value="TRNA (ADENINE(58)-N(1))-METHYLTRANSFERASE NON-CATALYTIC SUBUNIT TRM6"/>
    <property type="match status" value="1"/>
</dbReference>
<dbReference type="AlphaFoldDB" id="A0A0V0J5A2"/>
<dbReference type="Pfam" id="PF04189">
    <property type="entry name" value="Gcd10p"/>
    <property type="match status" value="1"/>
</dbReference>
<evidence type="ECO:0000256" key="2">
    <source>
        <dbReference type="ARBA" id="ARBA00008320"/>
    </source>
</evidence>